<name>A0ABV0WL55_9TELE</name>
<dbReference type="Proteomes" id="UP001444071">
    <property type="component" value="Unassembled WGS sequence"/>
</dbReference>
<accession>A0ABV0WL55</accession>
<reference evidence="1 2" key="1">
    <citation type="submission" date="2021-06" db="EMBL/GenBank/DDBJ databases">
        <authorList>
            <person name="Palmer J.M."/>
        </authorList>
    </citation>
    <scope>NUCLEOTIDE SEQUENCE [LARGE SCALE GENOMIC DNA]</scope>
    <source>
        <strain evidence="1 2">XR_2019</strain>
        <tissue evidence="1">Muscle</tissue>
    </source>
</reference>
<proteinExistence type="predicted"/>
<keyword evidence="2" id="KW-1185">Reference proteome</keyword>
<sequence length="86" mass="9869">DPDWIVELAFCWSLRTHVFVFLSWKLSPRNQPFSVLPLSLSLPRGPGTQTDTETWNTYLLDFLCLLLRADLPPKSLTNPLLCTHSK</sequence>
<protein>
    <submittedName>
        <fullName evidence="1">Uncharacterized protein</fullName>
    </submittedName>
</protein>
<evidence type="ECO:0000313" key="2">
    <source>
        <dbReference type="Proteomes" id="UP001444071"/>
    </source>
</evidence>
<organism evidence="1 2">
    <name type="scientific">Xenotaenia resolanae</name>
    <dbReference type="NCBI Taxonomy" id="208358"/>
    <lineage>
        <taxon>Eukaryota</taxon>
        <taxon>Metazoa</taxon>
        <taxon>Chordata</taxon>
        <taxon>Craniata</taxon>
        <taxon>Vertebrata</taxon>
        <taxon>Euteleostomi</taxon>
        <taxon>Actinopterygii</taxon>
        <taxon>Neopterygii</taxon>
        <taxon>Teleostei</taxon>
        <taxon>Neoteleostei</taxon>
        <taxon>Acanthomorphata</taxon>
        <taxon>Ovalentaria</taxon>
        <taxon>Atherinomorphae</taxon>
        <taxon>Cyprinodontiformes</taxon>
        <taxon>Goodeidae</taxon>
        <taxon>Xenotaenia</taxon>
    </lineage>
</organism>
<dbReference type="EMBL" id="JAHRIM010056165">
    <property type="protein sequence ID" value="MEQ2270229.1"/>
    <property type="molecule type" value="Genomic_DNA"/>
</dbReference>
<comment type="caution">
    <text evidence="1">The sequence shown here is derived from an EMBL/GenBank/DDBJ whole genome shotgun (WGS) entry which is preliminary data.</text>
</comment>
<feature type="non-terminal residue" evidence="1">
    <location>
        <position position="1"/>
    </location>
</feature>
<gene>
    <name evidence="1" type="ORF">XENORESO_017747</name>
</gene>
<evidence type="ECO:0000313" key="1">
    <source>
        <dbReference type="EMBL" id="MEQ2270229.1"/>
    </source>
</evidence>